<protein>
    <submittedName>
        <fullName evidence="1">Uncharacterized protein</fullName>
    </submittedName>
</protein>
<comment type="caution">
    <text evidence="1">The sequence shown here is derived from an EMBL/GenBank/DDBJ whole genome shotgun (WGS) entry which is preliminary data.</text>
</comment>
<evidence type="ECO:0000313" key="2">
    <source>
        <dbReference type="Proteomes" id="UP000324222"/>
    </source>
</evidence>
<proteinExistence type="predicted"/>
<name>A0A5B7J2H3_PORTR</name>
<dbReference type="Proteomes" id="UP000324222">
    <property type="component" value="Unassembled WGS sequence"/>
</dbReference>
<gene>
    <name evidence="1" type="ORF">E2C01_083740</name>
</gene>
<organism evidence="1 2">
    <name type="scientific">Portunus trituberculatus</name>
    <name type="common">Swimming crab</name>
    <name type="synonym">Neptunus trituberculatus</name>
    <dbReference type="NCBI Taxonomy" id="210409"/>
    <lineage>
        <taxon>Eukaryota</taxon>
        <taxon>Metazoa</taxon>
        <taxon>Ecdysozoa</taxon>
        <taxon>Arthropoda</taxon>
        <taxon>Crustacea</taxon>
        <taxon>Multicrustacea</taxon>
        <taxon>Malacostraca</taxon>
        <taxon>Eumalacostraca</taxon>
        <taxon>Eucarida</taxon>
        <taxon>Decapoda</taxon>
        <taxon>Pleocyemata</taxon>
        <taxon>Brachyura</taxon>
        <taxon>Eubrachyura</taxon>
        <taxon>Portunoidea</taxon>
        <taxon>Portunidae</taxon>
        <taxon>Portuninae</taxon>
        <taxon>Portunus</taxon>
    </lineage>
</organism>
<evidence type="ECO:0000313" key="1">
    <source>
        <dbReference type="EMBL" id="MPC88819.1"/>
    </source>
</evidence>
<accession>A0A5B7J2H3</accession>
<sequence>MRHCFVVNSSQNGSQYLVPGHAGAPGQLVLLVLGRVRVREVRHEPAAQVVAPLLQEHPAPTLPRQEKLPVGGEL</sequence>
<reference evidence="1 2" key="1">
    <citation type="submission" date="2019-05" db="EMBL/GenBank/DDBJ databases">
        <title>Another draft genome of Portunus trituberculatus and its Hox gene families provides insights of decapod evolution.</title>
        <authorList>
            <person name="Jeong J.-H."/>
            <person name="Song I."/>
            <person name="Kim S."/>
            <person name="Choi T."/>
            <person name="Kim D."/>
            <person name="Ryu S."/>
            <person name="Kim W."/>
        </authorList>
    </citation>
    <scope>NUCLEOTIDE SEQUENCE [LARGE SCALE GENOMIC DNA]</scope>
    <source>
        <tissue evidence="1">Muscle</tissue>
    </source>
</reference>
<keyword evidence="2" id="KW-1185">Reference proteome</keyword>
<dbReference type="AlphaFoldDB" id="A0A5B7J2H3"/>
<dbReference type="EMBL" id="VSRR010079022">
    <property type="protein sequence ID" value="MPC88819.1"/>
    <property type="molecule type" value="Genomic_DNA"/>
</dbReference>